<dbReference type="KEGG" id="mefw:F1737_08815"/>
<proteinExistence type="predicted"/>
<dbReference type="Pfam" id="PF04480">
    <property type="entry name" value="DUF559"/>
    <property type="match status" value="1"/>
</dbReference>
<keyword evidence="4" id="KW-0378">Hydrolase</keyword>
<evidence type="ECO:0000313" key="9">
    <source>
        <dbReference type="Proteomes" id="UP001301797"/>
    </source>
</evidence>
<evidence type="ECO:0000256" key="6">
    <source>
        <dbReference type="SAM" id="MobiDB-lite"/>
    </source>
</evidence>
<evidence type="ECO:0000256" key="1">
    <source>
        <dbReference type="ARBA" id="ARBA00022722"/>
    </source>
</evidence>
<dbReference type="GO" id="GO:0016787">
    <property type="term" value="F:hydrolase activity"/>
    <property type="evidence" value="ECO:0007669"/>
    <property type="project" value="UniProtKB-KW"/>
</dbReference>
<feature type="domain" description="DUF559" evidence="7">
    <location>
        <begin position="91"/>
        <end position="133"/>
    </location>
</feature>
<reference evidence="8 9" key="1">
    <citation type="submission" date="2019-09" db="EMBL/GenBank/DDBJ databases">
        <title>The complete genome of Methanoplanus sp. FWC-SCC4.</title>
        <authorList>
            <person name="Chen S.-C."/>
            <person name="Zhou Y.-Z."/>
            <person name="Lai M.-C."/>
        </authorList>
    </citation>
    <scope>NUCLEOTIDE SEQUENCE [LARGE SCALE GENOMIC DNA]</scope>
    <source>
        <strain evidence="8 9">FWC-SCC4</strain>
    </source>
</reference>
<dbReference type="REBASE" id="766905">
    <property type="entry name" value="V.MspC4ORF8810P"/>
</dbReference>
<keyword evidence="9" id="KW-1185">Reference proteome</keyword>
<dbReference type="CDD" id="cd00221">
    <property type="entry name" value="Vsr"/>
    <property type="match status" value="1"/>
</dbReference>
<dbReference type="SUPFAM" id="SSF52980">
    <property type="entry name" value="Restriction endonuclease-like"/>
    <property type="match status" value="1"/>
</dbReference>
<dbReference type="InterPro" id="IPR004603">
    <property type="entry name" value="DNA_mismatch_endonuc_vsr"/>
</dbReference>
<sequence>MTDVLTPEQRKRNMSSIKSKDTKPEIKIRKMLWENGIRGYRIHYDLPGKPDIAFTKYKIAVFIDGCYWHKCPECFREPKTNTEFWMNKINGNVERDKKITKELEDSGWTVLRFWEHEVRKNPDLIIKKINNSIKSSF</sequence>
<dbReference type="InterPro" id="IPR007569">
    <property type="entry name" value="DUF559"/>
</dbReference>
<dbReference type="PIRSF" id="PIRSF018267">
    <property type="entry name" value="VSR_endonuc"/>
    <property type="match status" value="1"/>
</dbReference>
<keyword evidence="2 8" id="KW-0255">Endonuclease</keyword>
<dbReference type="GO" id="GO:0004519">
    <property type="term" value="F:endonuclease activity"/>
    <property type="evidence" value="ECO:0007669"/>
    <property type="project" value="UniProtKB-KW"/>
</dbReference>
<evidence type="ECO:0000256" key="3">
    <source>
        <dbReference type="ARBA" id="ARBA00022763"/>
    </source>
</evidence>
<evidence type="ECO:0000256" key="2">
    <source>
        <dbReference type="ARBA" id="ARBA00022759"/>
    </source>
</evidence>
<dbReference type="EMBL" id="CP043875">
    <property type="protein sequence ID" value="WOF16781.1"/>
    <property type="molecule type" value="Genomic_DNA"/>
</dbReference>
<dbReference type="GO" id="GO:0006298">
    <property type="term" value="P:mismatch repair"/>
    <property type="evidence" value="ECO:0007669"/>
    <property type="project" value="InterPro"/>
</dbReference>
<dbReference type="AlphaFoldDB" id="A0AA97I4B9"/>
<evidence type="ECO:0000256" key="4">
    <source>
        <dbReference type="ARBA" id="ARBA00022801"/>
    </source>
</evidence>
<keyword evidence="3" id="KW-0227">DNA damage</keyword>
<keyword evidence="5" id="KW-0234">DNA repair</keyword>
<feature type="region of interest" description="Disordered" evidence="6">
    <location>
        <begin position="1"/>
        <end position="21"/>
    </location>
</feature>
<dbReference type="Pfam" id="PF03852">
    <property type="entry name" value="Vsr"/>
    <property type="match status" value="1"/>
</dbReference>
<accession>A0AA97I4B9</accession>
<dbReference type="Gene3D" id="3.40.960.10">
    <property type="entry name" value="VSR Endonuclease"/>
    <property type="match status" value="1"/>
</dbReference>
<keyword evidence="1" id="KW-0540">Nuclease</keyword>
<organism evidence="8 9">
    <name type="scientific">Methanochimaera problematica</name>
    <dbReference type="NCBI Taxonomy" id="2609417"/>
    <lineage>
        <taxon>Archaea</taxon>
        <taxon>Methanobacteriati</taxon>
        <taxon>Methanobacteriota</taxon>
        <taxon>Stenosarchaea group</taxon>
        <taxon>Methanomicrobia</taxon>
        <taxon>Methanomicrobiales</taxon>
        <taxon>Methanomicrobiaceae</taxon>
        <taxon>Methanochimaera</taxon>
    </lineage>
</organism>
<evidence type="ECO:0000256" key="5">
    <source>
        <dbReference type="ARBA" id="ARBA00023204"/>
    </source>
</evidence>
<protein>
    <submittedName>
        <fullName evidence="8">Very short patch repair endonuclease</fullName>
    </submittedName>
</protein>
<evidence type="ECO:0000259" key="7">
    <source>
        <dbReference type="Pfam" id="PF04480"/>
    </source>
</evidence>
<name>A0AA97I4B9_9EURY</name>
<dbReference type="InterPro" id="IPR011335">
    <property type="entry name" value="Restrct_endonuc-II-like"/>
</dbReference>
<dbReference type="Proteomes" id="UP001301797">
    <property type="component" value="Chromosome"/>
</dbReference>
<dbReference type="NCBIfam" id="TIGR00632">
    <property type="entry name" value="vsr"/>
    <property type="match status" value="1"/>
</dbReference>
<gene>
    <name evidence="8" type="ORF">F1737_08815</name>
</gene>
<evidence type="ECO:0000313" key="8">
    <source>
        <dbReference type="EMBL" id="WOF16781.1"/>
    </source>
</evidence>